<evidence type="ECO:0000256" key="4">
    <source>
        <dbReference type="ARBA" id="ARBA00022475"/>
    </source>
</evidence>
<evidence type="ECO:0000259" key="10">
    <source>
        <dbReference type="PROSITE" id="PS50109"/>
    </source>
</evidence>
<dbReference type="InterPro" id="IPR003661">
    <property type="entry name" value="HisK_dim/P_dom"/>
</dbReference>
<dbReference type="InterPro" id="IPR036097">
    <property type="entry name" value="HisK_dim/P_sf"/>
</dbReference>
<dbReference type="InterPro" id="IPR013656">
    <property type="entry name" value="PAS_4"/>
</dbReference>
<keyword evidence="9" id="KW-0812">Transmembrane</keyword>
<dbReference type="CDD" id="cd00082">
    <property type="entry name" value="HisKA"/>
    <property type="match status" value="1"/>
</dbReference>
<comment type="subcellular location">
    <subcellularLocation>
        <location evidence="2">Cell membrane</location>
        <topology evidence="2">Multi-pass membrane protein</topology>
    </subcellularLocation>
</comment>
<dbReference type="GO" id="GO:0000155">
    <property type="term" value="F:phosphorelay sensor kinase activity"/>
    <property type="evidence" value="ECO:0007669"/>
    <property type="project" value="InterPro"/>
</dbReference>
<evidence type="ECO:0000256" key="6">
    <source>
        <dbReference type="ARBA" id="ARBA00022741"/>
    </source>
</evidence>
<dbReference type="OrthoDB" id="327291at2157"/>
<feature type="transmembrane region" description="Helical" evidence="9">
    <location>
        <begin position="75"/>
        <end position="94"/>
    </location>
</feature>
<feature type="transmembrane region" description="Helical" evidence="9">
    <location>
        <begin position="211"/>
        <end position="231"/>
    </location>
</feature>
<dbReference type="SUPFAM" id="SSF55874">
    <property type="entry name" value="ATPase domain of HSP90 chaperone/DNA topoisomerase II/histidine kinase"/>
    <property type="match status" value="1"/>
</dbReference>
<feature type="transmembrane region" description="Helical" evidence="9">
    <location>
        <begin position="6"/>
        <end position="26"/>
    </location>
</feature>
<dbReference type="AlphaFoldDB" id="U2YS32"/>
<keyword evidence="8" id="KW-0067">ATP-binding</keyword>
<dbReference type="EMBL" id="BATA01000004">
    <property type="protein sequence ID" value="GAD51557.1"/>
    <property type="molecule type" value="Genomic_DNA"/>
</dbReference>
<evidence type="ECO:0000313" key="12">
    <source>
        <dbReference type="Proteomes" id="UP000016986"/>
    </source>
</evidence>
<feature type="transmembrane region" description="Helical" evidence="9">
    <location>
        <begin position="38"/>
        <end position="55"/>
    </location>
</feature>
<organism evidence="11 12">
    <name type="scientific">Halarchaeum acidiphilum MH1-52-1</name>
    <dbReference type="NCBI Taxonomy" id="1261545"/>
    <lineage>
        <taxon>Archaea</taxon>
        <taxon>Methanobacteriati</taxon>
        <taxon>Methanobacteriota</taxon>
        <taxon>Stenosarchaea group</taxon>
        <taxon>Halobacteria</taxon>
        <taxon>Halobacteriales</taxon>
        <taxon>Halobacteriaceae</taxon>
    </lineage>
</organism>
<dbReference type="SUPFAM" id="SSF47384">
    <property type="entry name" value="Homodimeric domain of signal transducing histidine kinase"/>
    <property type="match status" value="1"/>
</dbReference>
<keyword evidence="5" id="KW-0808">Transferase</keyword>
<proteinExistence type="predicted"/>
<dbReference type="Pfam" id="PF02518">
    <property type="entry name" value="HATPase_c"/>
    <property type="match status" value="1"/>
</dbReference>
<dbReference type="GO" id="GO:0005524">
    <property type="term" value="F:ATP binding"/>
    <property type="evidence" value="ECO:0007669"/>
    <property type="project" value="UniProtKB-KW"/>
</dbReference>
<keyword evidence="12" id="KW-1185">Reference proteome</keyword>
<dbReference type="SUPFAM" id="SSF55785">
    <property type="entry name" value="PYP-like sensor domain (PAS domain)"/>
    <property type="match status" value="1"/>
</dbReference>
<accession>U2YS32</accession>
<dbReference type="PROSITE" id="PS50109">
    <property type="entry name" value="HIS_KIN"/>
    <property type="match status" value="1"/>
</dbReference>
<feature type="transmembrane region" description="Helical" evidence="9">
    <location>
        <begin position="106"/>
        <end position="124"/>
    </location>
</feature>
<sequence>MTPLVSRGLLALAFGGPLAAASLDAAVARYAWRRRSTAGALSLCALAAATGWWALSYVVELFASEPAIESVFARAEWVGILFGPVAWLCFALAYTGRDRHLTPRTVAALAALPIVLLVAVWTNDAHHLVWTRATQVPVYDGYDLVAHVSGVGCWLALGYGAAIVIVGAAVLVGTTLSLPGPYLPQAGVLAVGVFLPGVAGGLIALPGYRPLLAAVIPIALAGVGLACAFSIKWFDLLDARPLPSTAARACVLEHADEAVLVLDERDHVVDANAGARDLFDGTETGLHDAHVDALLPADALDGGTFVHAVEGTARFFDVSETSVDDAHGRPMGAAIVLHDVTERRHRIQRLEVLNRVLRHDLRNEVNVIAGYASLLAANDDRSDLARYASAIERSADALADTAEKARTIERLAESEGDHPTDLRTAVTDAAAAVQRAYPHAVVTVAIDALPEDVDVPWQIGPAVENLVENAAEHNPEPTPTVRVSVSLDGDADEAVVTVRDDGPGLPPIERRTLEADHETALVHAGGLGLWIARWGARAAGGDVAFHDRADGTEVVVRVPVASE</sequence>
<dbReference type="eggNOG" id="arCOG02327">
    <property type="taxonomic scope" value="Archaea"/>
</dbReference>
<dbReference type="EC" id="2.7.13.3" evidence="3"/>
<keyword evidence="9" id="KW-1133">Transmembrane helix</keyword>
<dbReference type="GO" id="GO:0005886">
    <property type="term" value="C:plasma membrane"/>
    <property type="evidence" value="ECO:0007669"/>
    <property type="project" value="UniProtKB-SubCell"/>
</dbReference>
<keyword evidence="6" id="KW-0547">Nucleotide-binding</keyword>
<keyword evidence="4" id="KW-1003">Cell membrane</keyword>
<feature type="transmembrane region" description="Helical" evidence="9">
    <location>
        <begin position="144"/>
        <end position="174"/>
    </location>
</feature>
<evidence type="ECO:0000256" key="3">
    <source>
        <dbReference type="ARBA" id="ARBA00012438"/>
    </source>
</evidence>
<gene>
    <name evidence="11" type="ORF">MBEHAL_0317</name>
</gene>
<evidence type="ECO:0000256" key="2">
    <source>
        <dbReference type="ARBA" id="ARBA00004651"/>
    </source>
</evidence>
<evidence type="ECO:0000256" key="7">
    <source>
        <dbReference type="ARBA" id="ARBA00022777"/>
    </source>
</evidence>
<dbReference type="InterPro" id="IPR005467">
    <property type="entry name" value="His_kinase_dom"/>
</dbReference>
<dbReference type="InterPro" id="IPR003594">
    <property type="entry name" value="HATPase_dom"/>
</dbReference>
<dbReference type="Proteomes" id="UP000016986">
    <property type="component" value="Unassembled WGS sequence"/>
</dbReference>
<reference evidence="11 12" key="1">
    <citation type="submission" date="2013-09" db="EMBL/GenBank/DDBJ databases">
        <title>Whole genome sequencing of Halarchaeum acidiphilum strain MH1-52-1.</title>
        <authorList>
            <person name="Shimane Y."/>
            <person name="Minegishi H."/>
            <person name="Nishi S."/>
            <person name="Echigo A."/>
            <person name="Shuto A."/>
            <person name="Konishi M."/>
            <person name="Ito T."/>
            <person name="Ohkuma M."/>
            <person name="Ohta Y."/>
            <person name="Nagano Y."/>
            <person name="Tsubouchi T."/>
            <person name="Mori K."/>
            <person name="Usui K."/>
            <person name="Kamekura M."/>
            <person name="Usami R."/>
            <person name="Takaki Y."/>
            <person name="Hatada Y."/>
        </authorList>
    </citation>
    <scope>NUCLEOTIDE SEQUENCE [LARGE SCALE GENOMIC DNA]</scope>
    <source>
        <strain evidence="11 12">JCM 16109</strain>
    </source>
</reference>
<dbReference type="InterPro" id="IPR050980">
    <property type="entry name" value="2C_sensor_his_kinase"/>
</dbReference>
<comment type="catalytic activity">
    <reaction evidence="1">
        <text>ATP + protein L-histidine = ADP + protein N-phospho-L-histidine.</text>
        <dbReference type="EC" id="2.7.13.3"/>
    </reaction>
</comment>
<dbReference type="Gene3D" id="3.30.450.20">
    <property type="entry name" value="PAS domain"/>
    <property type="match status" value="1"/>
</dbReference>
<evidence type="ECO:0000313" key="11">
    <source>
        <dbReference type="EMBL" id="GAD51557.1"/>
    </source>
</evidence>
<comment type="caution">
    <text evidence="11">The sequence shown here is derived from an EMBL/GenBank/DDBJ whole genome shotgun (WGS) entry which is preliminary data.</text>
</comment>
<dbReference type="InterPro" id="IPR031621">
    <property type="entry name" value="HisKA_7TM"/>
</dbReference>
<dbReference type="Pfam" id="PF08448">
    <property type="entry name" value="PAS_4"/>
    <property type="match status" value="1"/>
</dbReference>
<dbReference type="Gene3D" id="3.30.565.10">
    <property type="entry name" value="Histidine kinase-like ATPase, C-terminal domain"/>
    <property type="match status" value="1"/>
</dbReference>
<dbReference type="PANTHER" id="PTHR44936">
    <property type="entry name" value="SENSOR PROTEIN CREC"/>
    <property type="match status" value="1"/>
</dbReference>
<dbReference type="RefSeq" id="WP_021779613.1">
    <property type="nucleotide sequence ID" value="NZ_BATA01000004.1"/>
</dbReference>
<evidence type="ECO:0000256" key="1">
    <source>
        <dbReference type="ARBA" id="ARBA00000085"/>
    </source>
</evidence>
<dbReference type="SMART" id="SM00387">
    <property type="entry name" value="HATPase_c"/>
    <property type="match status" value="1"/>
</dbReference>
<evidence type="ECO:0000256" key="8">
    <source>
        <dbReference type="ARBA" id="ARBA00022840"/>
    </source>
</evidence>
<keyword evidence="7" id="KW-0418">Kinase</keyword>
<dbReference type="InterPro" id="IPR036890">
    <property type="entry name" value="HATPase_C_sf"/>
</dbReference>
<dbReference type="InterPro" id="IPR035965">
    <property type="entry name" value="PAS-like_dom_sf"/>
</dbReference>
<dbReference type="PANTHER" id="PTHR44936:SF10">
    <property type="entry name" value="SENSOR PROTEIN RSTB"/>
    <property type="match status" value="1"/>
</dbReference>
<evidence type="ECO:0000256" key="5">
    <source>
        <dbReference type="ARBA" id="ARBA00022679"/>
    </source>
</evidence>
<feature type="domain" description="Histidine kinase" evidence="10">
    <location>
        <begin position="356"/>
        <end position="562"/>
    </location>
</feature>
<name>U2YS32_9EURY</name>
<dbReference type="Pfam" id="PF16927">
    <property type="entry name" value="HisKA_7TM"/>
    <property type="match status" value="1"/>
</dbReference>
<protein>
    <recommendedName>
        <fullName evidence="3">histidine kinase</fullName>
        <ecNumber evidence="3">2.7.13.3</ecNumber>
    </recommendedName>
</protein>
<evidence type="ECO:0000256" key="9">
    <source>
        <dbReference type="SAM" id="Phobius"/>
    </source>
</evidence>
<keyword evidence="9" id="KW-0472">Membrane</keyword>
<feature type="transmembrane region" description="Helical" evidence="9">
    <location>
        <begin position="186"/>
        <end position="205"/>
    </location>
</feature>